<dbReference type="InterPro" id="IPR015341">
    <property type="entry name" value="Glyco_hydro_38_cen"/>
</dbReference>
<evidence type="ECO:0000256" key="2">
    <source>
        <dbReference type="ARBA" id="ARBA00022723"/>
    </source>
</evidence>
<proteinExistence type="inferred from homology"/>
<keyword evidence="3" id="KW-0378">Hydrolase</keyword>
<dbReference type="InterPro" id="IPR000602">
    <property type="entry name" value="Glyco_hydro_38_N"/>
</dbReference>
<dbReference type="RefSeq" id="WP_061143279.1">
    <property type="nucleotide sequence ID" value="NZ_LNNH01000032.1"/>
</dbReference>
<dbReference type="GO" id="GO:0004559">
    <property type="term" value="F:alpha-mannosidase activity"/>
    <property type="evidence" value="ECO:0007669"/>
    <property type="project" value="InterPro"/>
</dbReference>
<dbReference type="Proteomes" id="UP000064189">
    <property type="component" value="Unassembled WGS sequence"/>
</dbReference>
<dbReference type="InterPro" id="IPR011013">
    <property type="entry name" value="Gal_mutarotase_sf_dom"/>
</dbReference>
<dbReference type="InterPro" id="IPR011682">
    <property type="entry name" value="Glyco_hydro_38_C"/>
</dbReference>
<reference evidence="6 7" key="1">
    <citation type="submission" date="2015-11" db="EMBL/GenBank/DDBJ databases">
        <title>Genome Sequence of Bacillus simplex strain VanAntwerpen2.</title>
        <authorList>
            <person name="Couger M.B."/>
        </authorList>
    </citation>
    <scope>NUCLEOTIDE SEQUENCE [LARGE SCALE GENOMIC DNA]</scope>
    <source>
        <strain evidence="6 7">VanAntwerpen02</strain>
    </source>
</reference>
<name>A0A120GNW9_9BACI</name>
<keyword evidence="4" id="KW-0326">Glycosidase</keyword>
<dbReference type="InterPro" id="IPR028995">
    <property type="entry name" value="Glyco_hydro_57/38_cen_sf"/>
</dbReference>
<dbReference type="PANTHER" id="PTHR46017:SF2">
    <property type="entry name" value="MANNOSYLGLYCERATE HYDROLASE"/>
    <property type="match status" value="1"/>
</dbReference>
<evidence type="ECO:0000313" key="7">
    <source>
        <dbReference type="Proteomes" id="UP000064189"/>
    </source>
</evidence>
<dbReference type="Pfam" id="PF07748">
    <property type="entry name" value="Glyco_hydro_38C"/>
    <property type="match status" value="1"/>
</dbReference>
<dbReference type="Pfam" id="PF17677">
    <property type="entry name" value="Glyco_hydro38C2"/>
    <property type="match status" value="1"/>
</dbReference>
<dbReference type="SUPFAM" id="SSF74650">
    <property type="entry name" value="Galactose mutarotase-like"/>
    <property type="match status" value="1"/>
</dbReference>
<dbReference type="GO" id="GO:0046872">
    <property type="term" value="F:metal ion binding"/>
    <property type="evidence" value="ECO:0007669"/>
    <property type="project" value="UniProtKB-KW"/>
</dbReference>
<dbReference type="Gene3D" id="1.20.1270.50">
    <property type="entry name" value="Glycoside hydrolase family 38, central domain"/>
    <property type="match status" value="1"/>
</dbReference>
<dbReference type="Gene3D" id="2.70.98.30">
    <property type="entry name" value="Golgi alpha-mannosidase II, domain 4"/>
    <property type="match status" value="1"/>
</dbReference>
<sequence length="849" mass="97720">MKNIKEVHVLNHTHWDREWYETFEEFRYKLRNGLRYVQGLLDSGNLDNFFLDGQTIVLEDYQEIVSQEEYKRLVSFIKEGKIEVGPWYLLADEFLVSGESILKNLEIGINKSKAYNSAYNIGYLPDTFGHNSQMPQIFKGYNIDTAIVWRGAISSAFENTWEGADGSKVFTFVLPLFEGYYQTFLKHDDYVEKTKTYLESNSPYLTYGRALVMNGADHTYTCPDINERINELNACYKEIEFKQSLMSHYVQSFAGNEPVETIVGEQRDPSKIFILPGVYSTRSYLKNQNQMCEDQAIGTMEALNVWTNGNTNSAHFIEHIWKLILQNQPHDSICGCSVDEVHTEMETRTQKVLSAIRQFSKDTLNNEYPFEFLQENIENDFLYVMNNTPVADIYPVKTEILIPASLDLGGITLMYDSEEIAFDLIKKEKREVFLRHILAEPHYAEYVIYDVSFVLPFDGVETKRIRIERVCMEAELIEIVDENAIENEFYHIQCSETGLIITDKERNKAYENQHQFVSSLDAGDAYNYSPPVNDPCSLAIVKGVSDIVKGKSYQSMTLHYEMKLPASLNENRTGPSEEYVVNKMTTTITLHQGRRFISFKTVIHNQAKDQKLRIGFATSKADESYGDTAFDLVKRQTIREKVWDMPKNKEAVMNQYPTLSTVLAMEHQLVHRGLQEYEVDHFQGNDFIFLTMVRSVGWLSRRDLRTRGNGAAPGFETPGAQCLGTYEFEYGLVLGTSHQSLNTTKVMRQQILTQQSYVLKEGGKLFNQSSSTIAFSSFIQKEENTFDIRMFNPTNERQLTRLNLGFEPSSIYEVDFTGILAEKYETSAQITIAFNPKQIKTIRVKRKGN</sequence>
<dbReference type="GO" id="GO:0030246">
    <property type="term" value="F:carbohydrate binding"/>
    <property type="evidence" value="ECO:0007669"/>
    <property type="project" value="InterPro"/>
</dbReference>
<dbReference type="InterPro" id="IPR041147">
    <property type="entry name" value="GH38_C"/>
</dbReference>
<evidence type="ECO:0000259" key="5">
    <source>
        <dbReference type="SMART" id="SM00872"/>
    </source>
</evidence>
<comment type="caution">
    <text evidence="6">The sequence shown here is derived from an EMBL/GenBank/DDBJ whole genome shotgun (WGS) entry which is preliminary data.</text>
</comment>
<dbReference type="GO" id="GO:0009313">
    <property type="term" value="P:oligosaccharide catabolic process"/>
    <property type="evidence" value="ECO:0007669"/>
    <property type="project" value="TreeGrafter"/>
</dbReference>
<dbReference type="GO" id="GO:0006013">
    <property type="term" value="P:mannose metabolic process"/>
    <property type="evidence" value="ECO:0007669"/>
    <property type="project" value="InterPro"/>
</dbReference>
<feature type="domain" description="Glycoside hydrolase family 38 central" evidence="5">
    <location>
        <begin position="278"/>
        <end position="349"/>
    </location>
</feature>
<evidence type="ECO:0000313" key="6">
    <source>
        <dbReference type="EMBL" id="KWW16545.1"/>
    </source>
</evidence>
<dbReference type="EMBL" id="LNNH01000032">
    <property type="protein sequence ID" value="KWW16545.1"/>
    <property type="molecule type" value="Genomic_DNA"/>
</dbReference>
<dbReference type="Pfam" id="PF09261">
    <property type="entry name" value="Alpha-mann_mid"/>
    <property type="match status" value="1"/>
</dbReference>
<protein>
    <recommendedName>
        <fullName evidence="5">Glycoside hydrolase family 38 central domain-containing protein</fullName>
    </recommendedName>
</protein>
<organism evidence="6 7">
    <name type="scientific">Peribacillus simplex</name>
    <dbReference type="NCBI Taxonomy" id="1478"/>
    <lineage>
        <taxon>Bacteria</taxon>
        <taxon>Bacillati</taxon>
        <taxon>Bacillota</taxon>
        <taxon>Bacilli</taxon>
        <taxon>Bacillales</taxon>
        <taxon>Bacillaceae</taxon>
        <taxon>Peribacillus</taxon>
    </lineage>
</organism>
<evidence type="ECO:0000256" key="4">
    <source>
        <dbReference type="ARBA" id="ARBA00023295"/>
    </source>
</evidence>
<dbReference type="PANTHER" id="PTHR46017">
    <property type="entry name" value="ALPHA-MANNOSIDASE 2C1"/>
    <property type="match status" value="1"/>
</dbReference>
<dbReference type="SUPFAM" id="SSF88713">
    <property type="entry name" value="Glycoside hydrolase/deacetylase"/>
    <property type="match status" value="1"/>
</dbReference>
<keyword evidence="7" id="KW-1185">Reference proteome</keyword>
<dbReference type="InterPro" id="IPR011330">
    <property type="entry name" value="Glyco_hydro/deAcase_b/a-brl"/>
</dbReference>
<dbReference type="InterPro" id="IPR037094">
    <property type="entry name" value="Glyco_hydro_38_cen_sf"/>
</dbReference>
<dbReference type="InterPro" id="IPR027291">
    <property type="entry name" value="Glyco_hydro_38_N_sf"/>
</dbReference>
<dbReference type="SUPFAM" id="SSF88688">
    <property type="entry name" value="Families 57/38 glycoside transferase middle domain"/>
    <property type="match status" value="1"/>
</dbReference>
<dbReference type="Gene3D" id="3.20.110.10">
    <property type="entry name" value="Glycoside hydrolase 38, N terminal domain"/>
    <property type="match status" value="1"/>
</dbReference>
<comment type="similarity">
    <text evidence="1">Belongs to the glycosyl hydrolase 38 family.</text>
</comment>
<keyword evidence="2" id="KW-0479">Metal-binding</keyword>
<evidence type="ECO:0000256" key="1">
    <source>
        <dbReference type="ARBA" id="ARBA00009792"/>
    </source>
</evidence>
<accession>A0A120GNW9</accession>
<dbReference type="SMART" id="SM00872">
    <property type="entry name" value="Alpha-mann_mid"/>
    <property type="match status" value="1"/>
</dbReference>
<dbReference type="Pfam" id="PF01074">
    <property type="entry name" value="Glyco_hydro_38N"/>
    <property type="match status" value="1"/>
</dbReference>
<gene>
    <name evidence="6" type="ORF">AS888_24265</name>
</gene>
<dbReference type="AlphaFoldDB" id="A0A120GNW9"/>
<evidence type="ECO:0000256" key="3">
    <source>
        <dbReference type="ARBA" id="ARBA00022801"/>
    </source>
</evidence>